<evidence type="ECO:0000256" key="6">
    <source>
        <dbReference type="SAM" id="MobiDB-lite"/>
    </source>
</evidence>
<feature type="compositionally biased region" description="Polar residues" evidence="6">
    <location>
        <begin position="321"/>
        <end position="333"/>
    </location>
</feature>
<dbReference type="WBParaSite" id="MBELARI_LOCUS18140">
    <property type="protein sequence ID" value="MBELARI_LOCUS18140"/>
    <property type="gene ID" value="MBELARI_LOCUS18140"/>
</dbReference>
<protein>
    <recommendedName>
        <fullName evidence="7">LIM zinc-binding domain-containing protein</fullName>
    </recommendedName>
</protein>
<reference evidence="9" key="1">
    <citation type="submission" date="2024-02" db="UniProtKB">
        <authorList>
            <consortium name="WormBaseParasite"/>
        </authorList>
    </citation>
    <scope>IDENTIFICATION</scope>
</reference>
<dbReference type="GO" id="GO:0098609">
    <property type="term" value="P:cell-cell adhesion"/>
    <property type="evidence" value="ECO:0007669"/>
    <property type="project" value="TreeGrafter"/>
</dbReference>
<evidence type="ECO:0000259" key="7">
    <source>
        <dbReference type="PROSITE" id="PS50023"/>
    </source>
</evidence>
<dbReference type="PANTHER" id="PTHR24207">
    <property type="entry name" value="ZYX102 PROTEIN"/>
    <property type="match status" value="1"/>
</dbReference>
<evidence type="ECO:0000313" key="8">
    <source>
        <dbReference type="Proteomes" id="UP000887575"/>
    </source>
</evidence>
<feature type="region of interest" description="Disordered" evidence="6">
    <location>
        <begin position="1"/>
        <end position="229"/>
    </location>
</feature>
<evidence type="ECO:0000256" key="5">
    <source>
        <dbReference type="PROSITE-ProRule" id="PRU00125"/>
    </source>
</evidence>
<feature type="compositionally biased region" description="Low complexity" evidence="6">
    <location>
        <begin position="132"/>
        <end position="143"/>
    </location>
</feature>
<keyword evidence="4 5" id="KW-0440">LIM domain</keyword>
<evidence type="ECO:0000256" key="1">
    <source>
        <dbReference type="ARBA" id="ARBA00022723"/>
    </source>
</evidence>
<feature type="domain" description="LIM zinc-binding" evidence="7">
    <location>
        <begin position="503"/>
        <end position="571"/>
    </location>
</feature>
<dbReference type="SUPFAM" id="SSF57716">
    <property type="entry name" value="Glucocorticoid receptor-like (DNA-binding domain)"/>
    <property type="match status" value="2"/>
</dbReference>
<dbReference type="PANTHER" id="PTHR24207:SF2">
    <property type="entry name" value="ZYX102 PROTEIN"/>
    <property type="match status" value="1"/>
</dbReference>
<feature type="domain" description="LIM zinc-binding" evidence="7">
    <location>
        <begin position="377"/>
        <end position="438"/>
    </location>
</feature>
<feature type="compositionally biased region" description="Polar residues" evidence="6">
    <location>
        <begin position="27"/>
        <end position="37"/>
    </location>
</feature>
<dbReference type="CDD" id="cd08368">
    <property type="entry name" value="LIM"/>
    <property type="match status" value="1"/>
</dbReference>
<dbReference type="InterPro" id="IPR001781">
    <property type="entry name" value="Znf_LIM"/>
</dbReference>
<keyword evidence="1 5" id="KW-0479">Metal-binding</keyword>
<dbReference type="AlphaFoldDB" id="A0AAF3J5V7"/>
<dbReference type="Pfam" id="PF00412">
    <property type="entry name" value="LIM"/>
    <property type="match status" value="3"/>
</dbReference>
<feature type="compositionally biased region" description="Low complexity" evidence="6">
    <location>
        <begin position="151"/>
        <end position="169"/>
    </location>
</feature>
<dbReference type="Gene3D" id="2.10.110.10">
    <property type="entry name" value="Cysteine Rich Protein"/>
    <property type="match status" value="3"/>
</dbReference>
<feature type="domain" description="LIM zinc-binding" evidence="7">
    <location>
        <begin position="442"/>
        <end position="502"/>
    </location>
</feature>
<evidence type="ECO:0000313" key="9">
    <source>
        <dbReference type="WBParaSite" id="MBELARI_LOCUS18140"/>
    </source>
</evidence>
<evidence type="ECO:0000256" key="4">
    <source>
        <dbReference type="ARBA" id="ARBA00023038"/>
    </source>
</evidence>
<feature type="compositionally biased region" description="Polar residues" evidence="6">
    <location>
        <begin position="102"/>
        <end position="112"/>
    </location>
</feature>
<sequence>MAADFSPSAFLEELESFGKPPPPRQLVTETSPSTSEIVSKLNALNLDKQKKMRTGNPTSASENGMVSLGRKLAAAQTKEEISREEASGLRQMVLSASRPKNPWSSQESSSVDSGRAYAKEVAQNQTSKRPSSRGSTATASSSLPSPPGITNLYSNGNYSDYSSGSSQKSPSPPSTLRNTTKDSSSDLSSKYLPTTPKAYPNPPQINRPTYPPTSIDVSPTYKPGHNIESLRYNGVKKEQMVGKTYSYGMETNREQTVIGIEKNGHFPKVDILTSEPTRYTSSPSTSEYSSSDRGSTTKYPKNGISYPEYGREKPIGYQKPKSASPQPTRQFLSTDDRASRWKEIDSALAKQDEKFGRLSAQLREGVQQMRLEAQKAGNCHGCKDPLYYNEETTVAMERKYHPKCFNCQQCGRNLKDLKFYLMDEKFLCQEDFLVAELHKRAEKCAVCKKPIVEMVLQAVGRSFHPHCFTCSVCHKCLDGIQFAVDDQDQIYCTTDYHEKYAPRCHSCRKAILPKGGSGETIRVVALGNDYHLECYSCEGCKKQLGDDYNERCHPLNGHLLCANCHKLWKTTGGAPTTDL</sequence>
<dbReference type="InterPro" id="IPR047247">
    <property type="entry name" value="Ajuba-like_LIM2"/>
</dbReference>
<feature type="compositionally biased region" description="Polar residues" evidence="6">
    <location>
        <begin position="55"/>
        <end position="64"/>
    </location>
</feature>
<dbReference type="FunFam" id="2.10.110.10:FF:000057">
    <property type="entry name" value="Zyxin"/>
    <property type="match status" value="1"/>
</dbReference>
<proteinExistence type="predicted"/>
<dbReference type="GO" id="GO:0046872">
    <property type="term" value="F:metal ion binding"/>
    <property type="evidence" value="ECO:0007669"/>
    <property type="project" value="UniProtKB-KW"/>
</dbReference>
<feature type="compositionally biased region" description="Low complexity" evidence="6">
    <location>
        <begin position="273"/>
        <end position="291"/>
    </location>
</feature>
<dbReference type="SMART" id="SM00132">
    <property type="entry name" value="LIM"/>
    <property type="match status" value="3"/>
</dbReference>
<keyword evidence="8" id="KW-1185">Reference proteome</keyword>
<dbReference type="GO" id="GO:0001725">
    <property type="term" value="C:stress fiber"/>
    <property type="evidence" value="ECO:0007669"/>
    <property type="project" value="TreeGrafter"/>
</dbReference>
<dbReference type="GO" id="GO:0005925">
    <property type="term" value="C:focal adhesion"/>
    <property type="evidence" value="ECO:0007669"/>
    <property type="project" value="TreeGrafter"/>
</dbReference>
<keyword evidence="3 5" id="KW-0862">Zinc</keyword>
<accession>A0AAF3J5V7</accession>
<organism evidence="8 9">
    <name type="scientific">Mesorhabditis belari</name>
    <dbReference type="NCBI Taxonomy" id="2138241"/>
    <lineage>
        <taxon>Eukaryota</taxon>
        <taxon>Metazoa</taxon>
        <taxon>Ecdysozoa</taxon>
        <taxon>Nematoda</taxon>
        <taxon>Chromadorea</taxon>
        <taxon>Rhabditida</taxon>
        <taxon>Rhabditina</taxon>
        <taxon>Rhabditomorpha</taxon>
        <taxon>Rhabditoidea</taxon>
        <taxon>Rhabditidae</taxon>
        <taxon>Mesorhabditinae</taxon>
        <taxon>Mesorhabditis</taxon>
    </lineage>
</organism>
<keyword evidence="2" id="KW-0677">Repeat</keyword>
<evidence type="ECO:0000256" key="3">
    <source>
        <dbReference type="ARBA" id="ARBA00022833"/>
    </source>
</evidence>
<feature type="compositionally biased region" description="Basic and acidic residues" evidence="6">
    <location>
        <begin position="77"/>
        <end position="87"/>
    </location>
</feature>
<dbReference type="PROSITE" id="PS50023">
    <property type="entry name" value="LIM_DOMAIN_2"/>
    <property type="match status" value="3"/>
</dbReference>
<evidence type="ECO:0000256" key="2">
    <source>
        <dbReference type="ARBA" id="ARBA00022737"/>
    </source>
</evidence>
<name>A0AAF3J5V7_9BILA</name>
<feature type="region of interest" description="Disordered" evidence="6">
    <location>
        <begin position="271"/>
        <end position="336"/>
    </location>
</feature>
<dbReference type="Proteomes" id="UP000887575">
    <property type="component" value="Unassembled WGS sequence"/>
</dbReference>
<feature type="compositionally biased region" description="Pro residues" evidence="6">
    <location>
        <begin position="199"/>
        <end position="211"/>
    </location>
</feature>
<dbReference type="CDD" id="cd09355">
    <property type="entry name" value="LIM2_Ajuba_like"/>
    <property type="match status" value="1"/>
</dbReference>